<dbReference type="Proteomes" id="UP001153332">
    <property type="component" value="Unassembled WGS sequence"/>
</dbReference>
<protein>
    <submittedName>
        <fullName evidence="1">Uncharacterized protein</fullName>
    </submittedName>
</protein>
<proteinExistence type="predicted"/>
<dbReference type="EMBL" id="JAPUUL010000072">
    <property type="protein sequence ID" value="KAJ8132877.1"/>
    <property type="molecule type" value="Genomic_DNA"/>
</dbReference>
<name>A0ACC2JZC9_9PEZI</name>
<comment type="caution">
    <text evidence="1">The sequence shown here is derived from an EMBL/GenBank/DDBJ whole genome shotgun (WGS) entry which is preliminary data.</text>
</comment>
<organism evidence="1 2">
    <name type="scientific">Lasiodiplodia mahajangana</name>
    <dbReference type="NCBI Taxonomy" id="1108764"/>
    <lineage>
        <taxon>Eukaryota</taxon>
        <taxon>Fungi</taxon>
        <taxon>Dikarya</taxon>
        <taxon>Ascomycota</taxon>
        <taxon>Pezizomycotina</taxon>
        <taxon>Dothideomycetes</taxon>
        <taxon>Dothideomycetes incertae sedis</taxon>
        <taxon>Botryosphaeriales</taxon>
        <taxon>Botryosphaeriaceae</taxon>
        <taxon>Lasiodiplodia</taxon>
    </lineage>
</organism>
<evidence type="ECO:0000313" key="1">
    <source>
        <dbReference type="EMBL" id="KAJ8132877.1"/>
    </source>
</evidence>
<accession>A0ACC2JZC9</accession>
<evidence type="ECO:0000313" key="2">
    <source>
        <dbReference type="Proteomes" id="UP001153332"/>
    </source>
</evidence>
<gene>
    <name evidence="1" type="ORF">O1611_g748</name>
</gene>
<reference evidence="1" key="1">
    <citation type="submission" date="2022-12" db="EMBL/GenBank/DDBJ databases">
        <title>Genome Sequence of Lasiodiplodia mahajangana.</title>
        <authorList>
            <person name="Buettner E."/>
        </authorList>
    </citation>
    <scope>NUCLEOTIDE SEQUENCE</scope>
    <source>
        <strain evidence="1">VT137</strain>
    </source>
</reference>
<keyword evidence="2" id="KW-1185">Reference proteome</keyword>
<sequence>MSSCFTGQTAESTSGSSIAELEKGRGKFVWDTNWSENTCKSRKSYRRVRIHVHIRPDRSDKSVKFLCSIVFVHGLNGHQEDTWRHASTPMSWPAAFLSNGVPRARILAYGYDARVADWHGFLNKVAIYGIQHQSQTLLETLASHRADQEASQRPIFFVAHSLGGIICKKALVDSQIWAAENHIGLICRSTRGIIFLGTPHSGAVIANFASTLARAIGLIKHTNSTNLRELRKGSHELKKIQEDFDQHLRSRGLYRWPPVEVKCFYETKPVTGIGVVVDYESAVLAGNIPVGINKDHREMTKFESPTDSDYKLIEFTIQRWLKEQQQAANIPYNTMPLCDPGSPVSNAMATPTQITSSYERPEGPRSSSSESSTGPSFVKIPPGGNFILNERLVKLPFVHVPSILSNRQSKYFQSRNVEMEHVEAALFPAHLGSEGLNSLNHRICTITGLGGIGKTELSFRFFNKFKDDLDAVFFVVADSESRLREEYSQIALRLGLLGSYDHKDLETSSEAFRLWLADPIRGIPDSNTAHATVKWLLVYDNVESTDTLEKFWPAGNSGKILITSRNPLITPRGLFSSTPIRLEGLPTSDAVQLLQVCSNDDRNDAQSIEDATQIVEWVKGLPMAVKQLGSIIFDEHMTISQFRRVWSTKHKLMGRLRDAKGSEGNLATVWALENLYESHRDSFELLGVLSMLDPELIPHELLTMSSRFSASHDPSVNEASYIASRKHLADTSLIDVSRETGDLRIHRLVQDLVRDFIIRIGQAATFFNKAIGFVVSVWPFLNRNYVTGTATNVDRWGACHRFFPHILHLRDVHEDWSNAGVGVAITTELPELLLEAVQYCNERGAGHDAIALVETADNIYRNISFEKPLETTYETRAKVCRARIGLAVSAREGDDVFEFAQQAFEIENYRHRDKETPSSILAVAYNDLATGWAFRREWNTAIELLAESKKIRERLPGFTRDKLFSPLYHLGIVYHHQGNFDAAETTLKQAIEDRSALFGPEDTRSVRSAALYYALGNMRLDRADRRCGDLMKALGDFKIAVAIATVCMGARNRTTLLCQYQVARASMMLQDYATARDLLDEVLTHSIDSSMYERDTARMAYYYAHCLEVQGMRKESLVWFNKALSIHNRKRTQYIRTLETLTEADIEALIPYDFL</sequence>